<protein>
    <recommendedName>
        <fullName evidence="1">Beta-catenin-like protein 1 N-terminal domain-containing protein</fullName>
    </recommendedName>
</protein>
<feature type="domain" description="Beta-catenin-like protein 1 N-terminal" evidence="1">
    <location>
        <begin position="32"/>
        <end position="70"/>
    </location>
</feature>
<dbReference type="Proteomes" id="UP000091918">
    <property type="component" value="Unassembled WGS sequence"/>
</dbReference>
<dbReference type="InterPro" id="IPR011989">
    <property type="entry name" value="ARM-like"/>
</dbReference>
<dbReference type="Gene3D" id="1.25.10.10">
    <property type="entry name" value="Leucine-rich Repeat Variant"/>
    <property type="match status" value="1"/>
</dbReference>
<accession>A0A1B7P6C3</accession>
<dbReference type="STRING" id="1658172.A0A1B7P6C3"/>
<proteinExistence type="predicted"/>
<gene>
    <name evidence="2" type="ORF">ACJ72_01037</name>
</gene>
<name>A0A1B7P6C3_9EURO</name>
<evidence type="ECO:0000259" key="1">
    <source>
        <dbReference type="Pfam" id="PF08216"/>
    </source>
</evidence>
<comment type="caution">
    <text evidence="2">The sequence shown here is derived from an EMBL/GenBank/DDBJ whole genome shotgun (WGS) entry which is preliminary data.</text>
</comment>
<sequence>MASPMVKQAIVDAAAAYTKPEGKVFEYGTAGTIDVILAWLVAEDDGAKSKIKTLLSDRDEDLGVIKATLQGTLKITHNARTNQYVAKLTINLEQLNGLDEPSPDEIDTKEMFGTLLQFL</sequence>
<dbReference type="Pfam" id="PF08216">
    <property type="entry name" value="CTNNBL"/>
    <property type="match status" value="1"/>
</dbReference>
<evidence type="ECO:0000313" key="3">
    <source>
        <dbReference type="Proteomes" id="UP000091918"/>
    </source>
</evidence>
<keyword evidence="3" id="KW-1185">Reference proteome</keyword>
<reference evidence="2 3" key="1">
    <citation type="submission" date="2015-07" db="EMBL/GenBank/DDBJ databases">
        <title>Emmonsia species relationships and genome sequence.</title>
        <authorList>
            <person name="Cuomo C.A."/>
            <person name="Schwartz I.S."/>
            <person name="Kenyon C."/>
            <person name="de Hoog G.S."/>
            <person name="Govender N.P."/>
            <person name="Botha A."/>
            <person name="Moreno L."/>
            <person name="de Vries M."/>
            <person name="Munoz J.F."/>
            <person name="Stielow J.B."/>
        </authorList>
    </citation>
    <scope>NUCLEOTIDE SEQUENCE [LARGE SCALE GENOMIC DNA]</scope>
    <source>
        <strain evidence="2 3">CBS 136260</strain>
    </source>
</reference>
<evidence type="ECO:0000313" key="2">
    <source>
        <dbReference type="EMBL" id="OAX84585.1"/>
    </source>
</evidence>
<dbReference type="EMBL" id="LGUA01000064">
    <property type="protein sequence ID" value="OAX84585.1"/>
    <property type="molecule type" value="Genomic_DNA"/>
</dbReference>
<dbReference type="OrthoDB" id="5426216at2759"/>
<dbReference type="InterPro" id="IPR013180">
    <property type="entry name" value="CTNNBL1_N"/>
</dbReference>
<organism evidence="2 3">
    <name type="scientific">Emergomyces africanus</name>
    <dbReference type="NCBI Taxonomy" id="1955775"/>
    <lineage>
        <taxon>Eukaryota</taxon>
        <taxon>Fungi</taxon>
        <taxon>Dikarya</taxon>
        <taxon>Ascomycota</taxon>
        <taxon>Pezizomycotina</taxon>
        <taxon>Eurotiomycetes</taxon>
        <taxon>Eurotiomycetidae</taxon>
        <taxon>Onygenales</taxon>
        <taxon>Ajellomycetaceae</taxon>
        <taxon>Emergomyces</taxon>
    </lineage>
</organism>
<dbReference type="AlphaFoldDB" id="A0A1B7P6C3"/>